<gene>
    <name evidence="1" type="ORF">DPMN_061647</name>
</gene>
<dbReference type="EMBL" id="JAIWYP010000013">
    <property type="protein sequence ID" value="KAH3718828.1"/>
    <property type="molecule type" value="Genomic_DNA"/>
</dbReference>
<organism evidence="1 2">
    <name type="scientific">Dreissena polymorpha</name>
    <name type="common">Zebra mussel</name>
    <name type="synonym">Mytilus polymorpha</name>
    <dbReference type="NCBI Taxonomy" id="45954"/>
    <lineage>
        <taxon>Eukaryota</taxon>
        <taxon>Metazoa</taxon>
        <taxon>Spiralia</taxon>
        <taxon>Lophotrochozoa</taxon>
        <taxon>Mollusca</taxon>
        <taxon>Bivalvia</taxon>
        <taxon>Autobranchia</taxon>
        <taxon>Heteroconchia</taxon>
        <taxon>Euheterodonta</taxon>
        <taxon>Imparidentia</taxon>
        <taxon>Neoheterodontei</taxon>
        <taxon>Myida</taxon>
        <taxon>Dreissenoidea</taxon>
        <taxon>Dreissenidae</taxon>
        <taxon>Dreissena</taxon>
    </lineage>
</organism>
<dbReference type="AlphaFoldDB" id="A0A9D4C883"/>
<comment type="caution">
    <text evidence="1">The sequence shown here is derived from an EMBL/GenBank/DDBJ whole genome shotgun (WGS) entry which is preliminary data.</text>
</comment>
<name>A0A9D4C883_DREPO</name>
<proteinExistence type="predicted"/>
<evidence type="ECO:0000313" key="1">
    <source>
        <dbReference type="EMBL" id="KAH3718828.1"/>
    </source>
</evidence>
<accession>A0A9D4C883</accession>
<dbReference type="Proteomes" id="UP000828390">
    <property type="component" value="Unassembled WGS sequence"/>
</dbReference>
<reference evidence="1" key="1">
    <citation type="journal article" date="2019" name="bioRxiv">
        <title>The Genome of the Zebra Mussel, Dreissena polymorpha: A Resource for Invasive Species Research.</title>
        <authorList>
            <person name="McCartney M.A."/>
            <person name="Auch B."/>
            <person name="Kono T."/>
            <person name="Mallez S."/>
            <person name="Zhang Y."/>
            <person name="Obille A."/>
            <person name="Becker A."/>
            <person name="Abrahante J.E."/>
            <person name="Garbe J."/>
            <person name="Badalamenti J.P."/>
            <person name="Herman A."/>
            <person name="Mangelson H."/>
            <person name="Liachko I."/>
            <person name="Sullivan S."/>
            <person name="Sone E.D."/>
            <person name="Koren S."/>
            <person name="Silverstein K.A.T."/>
            <person name="Beckman K.B."/>
            <person name="Gohl D.M."/>
        </authorList>
    </citation>
    <scope>NUCLEOTIDE SEQUENCE</scope>
    <source>
        <strain evidence="1">Duluth1</strain>
        <tissue evidence="1">Whole animal</tissue>
    </source>
</reference>
<sequence length="72" mass="8111">MKICLLAETYIELCLCSTRNVRVTVGSFPAHLRSTGTHGLKDTTRDLSYLPSTISETMYVLLKGNEALVWEY</sequence>
<protein>
    <submittedName>
        <fullName evidence="1">Uncharacterized protein</fullName>
    </submittedName>
</protein>
<reference evidence="1" key="2">
    <citation type="submission" date="2020-11" db="EMBL/GenBank/DDBJ databases">
        <authorList>
            <person name="McCartney M.A."/>
            <person name="Auch B."/>
            <person name="Kono T."/>
            <person name="Mallez S."/>
            <person name="Becker A."/>
            <person name="Gohl D.M."/>
            <person name="Silverstein K.A.T."/>
            <person name="Koren S."/>
            <person name="Bechman K.B."/>
            <person name="Herman A."/>
            <person name="Abrahante J.E."/>
            <person name="Garbe J."/>
        </authorList>
    </citation>
    <scope>NUCLEOTIDE SEQUENCE</scope>
    <source>
        <strain evidence="1">Duluth1</strain>
        <tissue evidence="1">Whole animal</tissue>
    </source>
</reference>
<evidence type="ECO:0000313" key="2">
    <source>
        <dbReference type="Proteomes" id="UP000828390"/>
    </source>
</evidence>
<keyword evidence="2" id="KW-1185">Reference proteome</keyword>